<protein>
    <submittedName>
        <fullName evidence="2">Uncharacterized protein</fullName>
    </submittedName>
</protein>
<dbReference type="Proteomes" id="UP000190890">
    <property type="component" value="Unassembled WGS sequence"/>
</dbReference>
<feature type="transmembrane region" description="Helical" evidence="1">
    <location>
        <begin position="6"/>
        <end position="24"/>
    </location>
</feature>
<organism evidence="2 3">
    <name type="scientific">Clostridium puniceum</name>
    <dbReference type="NCBI Taxonomy" id="29367"/>
    <lineage>
        <taxon>Bacteria</taxon>
        <taxon>Bacillati</taxon>
        <taxon>Bacillota</taxon>
        <taxon>Clostridia</taxon>
        <taxon>Eubacteriales</taxon>
        <taxon>Clostridiaceae</taxon>
        <taxon>Clostridium</taxon>
    </lineage>
</organism>
<dbReference type="AlphaFoldDB" id="A0A1S8TW50"/>
<gene>
    <name evidence="2" type="ORF">CLPUN_07120</name>
</gene>
<sequence length="97" mass="10961">MNEVNIIIGMASTLIGILVGAIGLKRTFKNDIKEESNLQTKFEMQLNYISRGVDDIKLDMKMQDNKINGVIERVAKVEESVKSAHKRLDDLEGDRII</sequence>
<reference evidence="2 3" key="1">
    <citation type="submission" date="2016-05" db="EMBL/GenBank/DDBJ databases">
        <title>Microbial solvent formation.</title>
        <authorList>
            <person name="Poehlein A."/>
            <person name="Montoya Solano J.D."/>
            <person name="Flitsch S."/>
            <person name="Krabben P."/>
            <person name="Duerre P."/>
            <person name="Daniel R."/>
        </authorList>
    </citation>
    <scope>NUCLEOTIDE SEQUENCE [LARGE SCALE GENOMIC DNA]</scope>
    <source>
        <strain evidence="2 3">DSM 2619</strain>
    </source>
</reference>
<name>A0A1S8TW50_9CLOT</name>
<keyword evidence="3" id="KW-1185">Reference proteome</keyword>
<evidence type="ECO:0000313" key="2">
    <source>
        <dbReference type="EMBL" id="OOM81941.1"/>
    </source>
</evidence>
<accession>A0A1S8TW50</accession>
<dbReference type="EMBL" id="LZZM01000042">
    <property type="protein sequence ID" value="OOM81941.1"/>
    <property type="molecule type" value="Genomic_DNA"/>
</dbReference>
<dbReference type="OrthoDB" id="2087365at2"/>
<keyword evidence="1" id="KW-0472">Membrane</keyword>
<keyword evidence="1" id="KW-1133">Transmembrane helix</keyword>
<dbReference type="RefSeq" id="WP_077845996.1">
    <property type="nucleotide sequence ID" value="NZ_LZZM01000042.1"/>
</dbReference>
<keyword evidence="1" id="KW-0812">Transmembrane</keyword>
<comment type="caution">
    <text evidence="2">The sequence shown here is derived from an EMBL/GenBank/DDBJ whole genome shotgun (WGS) entry which is preliminary data.</text>
</comment>
<proteinExistence type="predicted"/>
<evidence type="ECO:0000313" key="3">
    <source>
        <dbReference type="Proteomes" id="UP000190890"/>
    </source>
</evidence>
<evidence type="ECO:0000256" key="1">
    <source>
        <dbReference type="SAM" id="Phobius"/>
    </source>
</evidence>